<evidence type="ECO:0000313" key="3">
    <source>
        <dbReference type="Proteomes" id="UP000664991"/>
    </source>
</evidence>
<feature type="compositionally biased region" description="Basic and acidic residues" evidence="1">
    <location>
        <begin position="32"/>
        <end position="41"/>
    </location>
</feature>
<dbReference type="EMBL" id="JAEMGP010000011">
    <property type="protein sequence ID" value="KAG5202791.1"/>
    <property type="molecule type" value="Genomic_DNA"/>
</dbReference>
<evidence type="ECO:0000256" key="1">
    <source>
        <dbReference type="SAM" id="MobiDB-lite"/>
    </source>
</evidence>
<evidence type="ECO:0000313" key="2">
    <source>
        <dbReference type="EMBL" id="KAG5202791.1"/>
    </source>
</evidence>
<protein>
    <submittedName>
        <fullName evidence="2">Uncharacterized protein</fullName>
    </submittedName>
</protein>
<name>A0A836A7I2_SHEEP</name>
<dbReference type="AlphaFoldDB" id="A0A836A7I2"/>
<dbReference type="Proteomes" id="UP000664991">
    <property type="component" value="Unassembled WGS sequence"/>
</dbReference>
<organism evidence="2 3">
    <name type="scientific">Ovis aries</name>
    <name type="common">Sheep</name>
    <dbReference type="NCBI Taxonomy" id="9940"/>
    <lineage>
        <taxon>Eukaryota</taxon>
        <taxon>Metazoa</taxon>
        <taxon>Chordata</taxon>
        <taxon>Craniata</taxon>
        <taxon>Vertebrata</taxon>
        <taxon>Euteleostomi</taxon>
        <taxon>Mammalia</taxon>
        <taxon>Eutheria</taxon>
        <taxon>Laurasiatheria</taxon>
        <taxon>Artiodactyla</taxon>
        <taxon>Ruminantia</taxon>
        <taxon>Pecora</taxon>
        <taxon>Bovidae</taxon>
        <taxon>Caprinae</taxon>
        <taxon>Ovis</taxon>
    </lineage>
</organism>
<feature type="compositionally biased region" description="Basic and acidic residues" evidence="1">
    <location>
        <begin position="60"/>
        <end position="87"/>
    </location>
</feature>
<accession>A0A836A7I2</accession>
<comment type="caution">
    <text evidence="2">The sequence shown here is derived from an EMBL/GenBank/DDBJ whole genome shotgun (WGS) entry which is preliminary data.</text>
</comment>
<reference evidence="2 3" key="1">
    <citation type="submission" date="2020-12" db="EMBL/GenBank/DDBJ databases">
        <title>De novo assembly of Tibetan sheep genome.</title>
        <authorList>
            <person name="Li X."/>
        </authorList>
    </citation>
    <scope>NUCLEOTIDE SEQUENCE [LARGE SCALE GENOMIC DNA]</scope>
    <source>
        <tissue evidence="2">Heart</tissue>
    </source>
</reference>
<gene>
    <name evidence="2" type="ORF">JEQ12_002374</name>
</gene>
<sequence length="239" mass="26751">MSRFSNWKAYQVSRSLMSYDDIRAPRERRKEKKEALSEEQPRPLGQRLPKKEGAQVTGNKARDTGDGKAAEDGASVGKRESRKDARGTDWQLPVPLGPVYPPLVSSLSSVKALGRSWELTPPTANRFRIHSVHAAHLTQQGPFQNFMDLKTEKRLAGRKERRSRFGDINTHKCYQFGQIFCPFQALATTEGTPACSTEVNVSMAFGITRLRSVSVPSLVGKPDGEIWGHRKLDEDTRSV</sequence>
<proteinExistence type="predicted"/>
<feature type="region of interest" description="Disordered" evidence="1">
    <location>
        <begin position="18"/>
        <end position="92"/>
    </location>
</feature>